<sequence length="186" mass="21084">MLRQVQKVAPRLVQRSMSSLSAQIPEAQLSQTQKDAAYPKLGNRDIVGYGMNGLPTYIDLPEFPAPAVRYGENTAEVVALREKEKGDWNSLSVEEKKALYRASFRETYSEMKAPNGEWKSVLAGVILGISLTGWVMIWMKQNVYPPLPHTINEEYKEGNLKMMVKQNQGPITGVASKYDYENNRWK</sequence>
<proteinExistence type="evidence at transcript level"/>
<dbReference type="FunFam" id="1.10.442.10:FF:000001">
    <property type="entry name" value="Cytochrome c oxidase subunit 4 isoform 1"/>
    <property type="match status" value="1"/>
</dbReference>
<dbReference type="CDD" id="cd00922">
    <property type="entry name" value="Cyt_c_Oxidase_IV"/>
    <property type="match status" value="1"/>
</dbReference>
<comment type="subunit">
    <text evidence="10">Component of the cytochrome c oxidase (complex IV, CIV), a multisubunit enzyme composed of 14 subunits.</text>
</comment>
<organism evidence="11">
    <name type="scientific">Urechis caupo</name>
    <name type="common">Innkeeper worm</name>
    <name type="synonym">Spoonworm</name>
    <dbReference type="NCBI Taxonomy" id="6431"/>
    <lineage>
        <taxon>Eukaryota</taxon>
        <taxon>Metazoa</taxon>
        <taxon>Spiralia</taxon>
        <taxon>Lophotrochozoa</taxon>
        <taxon>Annelida</taxon>
        <taxon>Polychaeta</taxon>
        <taxon>Echiura</taxon>
        <taxon>Xenopneusta</taxon>
        <taxon>Urechidae</taxon>
        <taxon>Urechis</taxon>
    </lineage>
</organism>
<evidence type="ECO:0000256" key="10">
    <source>
        <dbReference type="RuleBase" id="RU367145"/>
    </source>
</evidence>
<comment type="similarity">
    <text evidence="2 10">Belongs to the cytochrome c oxidase IV family.</text>
</comment>
<dbReference type="InterPro" id="IPR004203">
    <property type="entry name" value="Cyt_c_oxidase_su4_fam"/>
</dbReference>
<evidence type="ECO:0000256" key="1">
    <source>
        <dbReference type="ARBA" id="ARBA00004434"/>
    </source>
</evidence>
<keyword evidence="7" id="KW-0560">Oxidoreductase</keyword>
<evidence type="ECO:0000256" key="7">
    <source>
        <dbReference type="ARBA" id="ARBA00023002"/>
    </source>
</evidence>
<dbReference type="EMBL" id="U30468">
    <property type="protein sequence ID" value="AAA74396.1"/>
    <property type="molecule type" value="mRNA"/>
</dbReference>
<evidence type="ECO:0000256" key="8">
    <source>
        <dbReference type="ARBA" id="ARBA00023128"/>
    </source>
</evidence>
<evidence type="ECO:0000256" key="5">
    <source>
        <dbReference type="ARBA" id="ARBA00022946"/>
    </source>
</evidence>
<keyword evidence="5" id="KW-0809">Transit peptide</keyword>
<keyword evidence="8 10" id="KW-0496">Mitochondrion</keyword>
<comment type="pathway">
    <text evidence="10">Energy metabolism; oxidative phosphorylation.</text>
</comment>
<dbReference type="Gene3D" id="1.10.442.10">
    <property type="entry name" value="Cytochrome c oxidase subunit IV"/>
    <property type="match status" value="1"/>
</dbReference>
<protein>
    <recommendedName>
        <fullName evidence="10">Cytochrome c oxidase subunit 4</fullName>
    </recommendedName>
</protein>
<evidence type="ECO:0000313" key="11">
    <source>
        <dbReference type="EMBL" id="AAA74396.1"/>
    </source>
</evidence>
<accession>Q27123</accession>
<dbReference type="PRINTS" id="PR01873">
    <property type="entry name" value="CYTCOXIDASE4"/>
</dbReference>
<reference evidence="11" key="1">
    <citation type="journal article" date="1993" name="Dev. Genet.">
        <title>Sequence analysis of translationally controlled maternal mRNAs from Urechis caupo.</title>
        <authorList>
            <person name="Rosenthal E."/>
        </authorList>
    </citation>
    <scope>NUCLEOTIDE SEQUENCE</scope>
</reference>
<dbReference type="InterPro" id="IPR036639">
    <property type="entry name" value="Cyt_c_oxidase_su4_sf"/>
</dbReference>
<keyword evidence="6 10" id="KW-1133">Transmembrane helix</keyword>
<dbReference type="PANTHER" id="PTHR10707">
    <property type="entry name" value="CYTOCHROME C OXIDASE SUBUNIT IV"/>
    <property type="match status" value="1"/>
</dbReference>
<keyword evidence="4 10" id="KW-0999">Mitochondrion inner membrane</keyword>
<dbReference type="GO" id="GO:0016491">
    <property type="term" value="F:oxidoreductase activity"/>
    <property type="evidence" value="ECO:0007669"/>
    <property type="project" value="UniProtKB-KW"/>
</dbReference>
<dbReference type="PANTHER" id="PTHR10707:SF10">
    <property type="entry name" value="CYTOCHROME C OXIDASE SUBUNIT 4"/>
    <property type="match status" value="1"/>
</dbReference>
<evidence type="ECO:0000256" key="2">
    <source>
        <dbReference type="ARBA" id="ARBA00008135"/>
    </source>
</evidence>
<dbReference type="GO" id="GO:0005743">
    <property type="term" value="C:mitochondrial inner membrane"/>
    <property type="evidence" value="ECO:0007669"/>
    <property type="project" value="UniProtKB-SubCell"/>
</dbReference>
<dbReference type="SUPFAM" id="SSF81406">
    <property type="entry name" value="Mitochondrial cytochrome c oxidase subunit IV"/>
    <property type="match status" value="1"/>
</dbReference>
<dbReference type="GO" id="GO:0006123">
    <property type="term" value="P:mitochondrial electron transport, cytochrome c to oxygen"/>
    <property type="evidence" value="ECO:0007669"/>
    <property type="project" value="InterPro"/>
</dbReference>
<dbReference type="UniPathway" id="UPA00705"/>
<dbReference type="AlphaFoldDB" id="Q27123"/>
<evidence type="ECO:0000256" key="3">
    <source>
        <dbReference type="ARBA" id="ARBA00022692"/>
    </source>
</evidence>
<name>Q27123_URECA</name>
<keyword evidence="9 10" id="KW-0472">Membrane</keyword>
<keyword evidence="3 10" id="KW-0812">Transmembrane</keyword>
<evidence type="ECO:0000256" key="9">
    <source>
        <dbReference type="ARBA" id="ARBA00023136"/>
    </source>
</evidence>
<comment type="subcellular location">
    <subcellularLocation>
        <location evidence="1 10">Mitochondrion inner membrane</location>
        <topology evidence="1 10">Single-pass membrane protein</topology>
    </subcellularLocation>
</comment>
<dbReference type="GO" id="GO:0045277">
    <property type="term" value="C:respiratory chain complex IV"/>
    <property type="evidence" value="ECO:0007669"/>
    <property type="project" value="InterPro"/>
</dbReference>
<feature type="transmembrane region" description="Helical" evidence="10">
    <location>
        <begin position="121"/>
        <end position="139"/>
    </location>
</feature>
<dbReference type="InterPro" id="IPR013288">
    <property type="entry name" value="Cyt_c_oxidase_su4"/>
</dbReference>
<comment type="function">
    <text evidence="10">Component of the cytochrome c oxidase, the last enzyme in the mitochondrial electron transport chain which drives oxidative phosphorylation.</text>
</comment>
<dbReference type="Pfam" id="PF02936">
    <property type="entry name" value="COX4"/>
    <property type="match status" value="1"/>
</dbReference>
<evidence type="ECO:0000256" key="4">
    <source>
        <dbReference type="ARBA" id="ARBA00022792"/>
    </source>
</evidence>
<reference evidence="11" key="2">
    <citation type="submission" date="1995-06" db="EMBL/GenBank/DDBJ databases">
        <authorList>
            <person name="Rosenthal E."/>
        </authorList>
    </citation>
    <scope>NUCLEOTIDE SEQUENCE</scope>
</reference>
<evidence type="ECO:0000256" key="6">
    <source>
        <dbReference type="ARBA" id="ARBA00022989"/>
    </source>
</evidence>